<proteinExistence type="inferred from homology"/>
<dbReference type="InterPro" id="IPR003653">
    <property type="entry name" value="Peptidase_C48_C"/>
</dbReference>
<dbReference type="SUPFAM" id="SSF54001">
    <property type="entry name" value="Cysteine proteinases"/>
    <property type="match status" value="1"/>
</dbReference>
<dbReference type="EMBL" id="MLFT02000007">
    <property type="protein sequence ID" value="PHT42860.1"/>
    <property type="molecule type" value="Genomic_DNA"/>
</dbReference>
<organism evidence="6 7">
    <name type="scientific">Capsicum baccatum</name>
    <name type="common">Peruvian pepper</name>
    <dbReference type="NCBI Taxonomy" id="33114"/>
    <lineage>
        <taxon>Eukaryota</taxon>
        <taxon>Viridiplantae</taxon>
        <taxon>Streptophyta</taxon>
        <taxon>Embryophyta</taxon>
        <taxon>Tracheophyta</taxon>
        <taxon>Spermatophyta</taxon>
        <taxon>Magnoliopsida</taxon>
        <taxon>eudicotyledons</taxon>
        <taxon>Gunneridae</taxon>
        <taxon>Pentapetalae</taxon>
        <taxon>asterids</taxon>
        <taxon>lamiids</taxon>
        <taxon>Solanales</taxon>
        <taxon>Solanaceae</taxon>
        <taxon>Solanoideae</taxon>
        <taxon>Capsiceae</taxon>
        <taxon>Capsicum</taxon>
    </lineage>
</organism>
<dbReference type="Gene3D" id="3.40.395.10">
    <property type="entry name" value="Adenoviral Proteinase, Chain A"/>
    <property type="match status" value="1"/>
</dbReference>
<gene>
    <name evidence="6" type="ORF">CQW23_16885</name>
</gene>
<feature type="domain" description="Ubiquitin-like protease family profile" evidence="5">
    <location>
        <begin position="196"/>
        <end position="250"/>
    </location>
</feature>
<dbReference type="Pfam" id="PF02902">
    <property type="entry name" value="Peptidase_C48"/>
    <property type="match status" value="1"/>
</dbReference>
<dbReference type="AlphaFoldDB" id="A0A2G2WCM1"/>
<evidence type="ECO:0000313" key="7">
    <source>
        <dbReference type="Proteomes" id="UP000224567"/>
    </source>
</evidence>
<feature type="region of interest" description="Disordered" evidence="4">
    <location>
        <begin position="73"/>
        <end position="130"/>
    </location>
</feature>
<evidence type="ECO:0000256" key="3">
    <source>
        <dbReference type="ARBA" id="ARBA00022801"/>
    </source>
</evidence>
<keyword evidence="3" id="KW-0378">Hydrolase</keyword>
<dbReference type="Proteomes" id="UP000224567">
    <property type="component" value="Unassembled WGS sequence"/>
</dbReference>
<keyword evidence="7" id="KW-1185">Reference proteome</keyword>
<protein>
    <recommendedName>
        <fullName evidence="5">Ubiquitin-like protease family profile domain-containing protein</fullName>
    </recommendedName>
</protein>
<feature type="compositionally biased region" description="Polar residues" evidence="4">
    <location>
        <begin position="85"/>
        <end position="97"/>
    </location>
</feature>
<evidence type="ECO:0000256" key="4">
    <source>
        <dbReference type="SAM" id="MobiDB-lite"/>
    </source>
</evidence>
<keyword evidence="2" id="KW-0645">Protease</keyword>
<evidence type="ECO:0000256" key="2">
    <source>
        <dbReference type="ARBA" id="ARBA00022670"/>
    </source>
</evidence>
<dbReference type="InterPro" id="IPR038765">
    <property type="entry name" value="Papain-like_cys_pep_sf"/>
</dbReference>
<dbReference type="PANTHER" id="PTHR31470">
    <property type="entry name" value="CYSTEINE PROTEINASES SUPERFAMILY PROTEIN-RELATED-RELATED"/>
    <property type="match status" value="1"/>
</dbReference>
<comment type="caution">
    <text evidence="6">The sequence shown here is derived from an EMBL/GenBank/DDBJ whole genome shotgun (WGS) entry which is preliminary data.</text>
</comment>
<reference evidence="6 7" key="1">
    <citation type="journal article" date="2017" name="Genome Biol.">
        <title>New reference genome sequences of hot pepper reveal the massive evolution of plant disease-resistance genes by retroduplication.</title>
        <authorList>
            <person name="Kim S."/>
            <person name="Park J."/>
            <person name="Yeom S.I."/>
            <person name="Kim Y.M."/>
            <person name="Seo E."/>
            <person name="Kim K.T."/>
            <person name="Kim M.S."/>
            <person name="Lee J.M."/>
            <person name="Cheong K."/>
            <person name="Shin H.S."/>
            <person name="Kim S.B."/>
            <person name="Han K."/>
            <person name="Lee J."/>
            <person name="Park M."/>
            <person name="Lee H.A."/>
            <person name="Lee H.Y."/>
            <person name="Lee Y."/>
            <person name="Oh S."/>
            <person name="Lee J.H."/>
            <person name="Choi E."/>
            <person name="Choi E."/>
            <person name="Lee S.E."/>
            <person name="Jeon J."/>
            <person name="Kim H."/>
            <person name="Choi G."/>
            <person name="Song H."/>
            <person name="Lee J."/>
            <person name="Lee S.C."/>
            <person name="Kwon J.K."/>
            <person name="Lee H.Y."/>
            <person name="Koo N."/>
            <person name="Hong Y."/>
            <person name="Kim R.W."/>
            <person name="Kang W.H."/>
            <person name="Huh J.H."/>
            <person name="Kang B.C."/>
            <person name="Yang T.J."/>
            <person name="Lee Y.H."/>
            <person name="Bennetzen J.L."/>
            <person name="Choi D."/>
        </authorList>
    </citation>
    <scope>NUCLEOTIDE SEQUENCE [LARGE SCALE GENOMIC DNA]</scope>
    <source>
        <strain evidence="7">cv. PBC81</strain>
    </source>
</reference>
<evidence type="ECO:0000256" key="1">
    <source>
        <dbReference type="ARBA" id="ARBA00005234"/>
    </source>
</evidence>
<dbReference type="GO" id="GO:0006508">
    <property type="term" value="P:proteolysis"/>
    <property type="evidence" value="ECO:0007669"/>
    <property type="project" value="UniProtKB-KW"/>
</dbReference>
<dbReference type="OrthoDB" id="1680482at2759"/>
<comment type="similarity">
    <text evidence="1">Belongs to the peptidase C48 family.</text>
</comment>
<dbReference type="PANTHER" id="PTHR31470:SF46">
    <property type="entry name" value="ULP1 PROTEASE FAMILY, C-TERMINAL CATALYTIC DOMAIN CONTAINING PROTEIN"/>
    <property type="match status" value="1"/>
</dbReference>
<reference evidence="7" key="2">
    <citation type="journal article" date="2017" name="J. Anim. Genet.">
        <title>Multiple reference genome sequences of hot pepper reveal the massive evolution of plant disease resistance genes by retroduplication.</title>
        <authorList>
            <person name="Kim S."/>
            <person name="Park J."/>
            <person name="Yeom S.-I."/>
            <person name="Kim Y.-M."/>
            <person name="Seo E."/>
            <person name="Kim K.-T."/>
            <person name="Kim M.-S."/>
            <person name="Lee J.M."/>
            <person name="Cheong K."/>
            <person name="Shin H.-S."/>
            <person name="Kim S.-B."/>
            <person name="Han K."/>
            <person name="Lee J."/>
            <person name="Park M."/>
            <person name="Lee H.-A."/>
            <person name="Lee H.-Y."/>
            <person name="Lee Y."/>
            <person name="Oh S."/>
            <person name="Lee J.H."/>
            <person name="Choi E."/>
            <person name="Choi E."/>
            <person name="Lee S.E."/>
            <person name="Jeon J."/>
            <person name="Kim H."/>
            <person name="Choi G."/>
            <person name="Song H."/>
            <person name="Lee J."/>
            <person name="Lee S.-C."/>
            <person name="Kwon J.-K."/>
            <person name="Lee H.-Y."/>
            <person name="Koo N."/>
            <person name="Hong Y."/>
            <person name="Kim R.W."/>
            <person name="Kang W.-H."/>
            <person name="Huh J.H."/>
            <person name="Kang B.-C."/>
            <person name="Yang T.-J."/>
            <person name="Lee Y.-H."/>
            <person name="Bennetzen J.L."/>
            <person name="Choi D."/>
        </authorList>
    </citation>
    <scope>NUCLEOTIDE SEQUENCE [LARGE SCALE GENOMIC DNA]</scope>
    <source>
        <strain evidence="7">cv. PBC81</strain>
    </source>
</reference>
<accession>A0A2G2WCM1</accession>
<dbReference type="GO" id="GO:0008234">
    <property type="term" value="F:cysteine-type peptidase activity"/>
    <property type="evidence" value="ECO:0007669"/>
    <property type="project" value="InterPro"/>
</dbReference>
<feature type="compositionally biased region" description="Basic and acidic residues" evidence="4">
    <location>
        <begin position="102"/>
        <end position="116"/>
    </location>
</feature>
<sequence length="339" mass="38147">MKQLVDSHSTSIKQIEQQLSQLSAALNQRKAGTLPSNTVQNPRNDGSCMAITTRSSKVPETSAKGKQVINEVADMDDNAKGKDAATTTLDVKDATSSTVQPKKVEKQKQEEKKTVERTLPYPPPPFPQRLKKARSEDTIVMMLIPGKAKGNIDDMLIPNKDRGYIDDMLIPGMDGGYINDMLRPDKAGVGLPWHLIDKVYIPIKCGNEFHWVLPVVIIKERHIRFYDSIYENKCSESSSEIQKLTKILSTYLDISGFLDQKGLRSFYCRLYLGNGLQVPNDGLDVRLLSRKYATLLCKYGEAKSQKPYASNIKDPRRSKLKFIAPEEEQCVHIEEIFIA</sequence>
<evidence type="ECO:0000259" key="5">
    <source>
        <dbReference type="Pfam" id="PF02902"/>
    </source>
</evidence>
<name>A0A2G2WCM1_CAPBA</name>
<evidence type="ECO:0000313" key="6">
    <source>
        <dbReference type="EMBL" id="PHT42860.1"/>
    </source>
</evidence>